<dbReference type="InterPro" id="IPR009506">
    <property type="entry name" value="YjiS-like"/>
</dbReference>
<dbReference type="RefSeq" id="WP_132858368.1">
    <property type="nucleotide sequence ID" value="NZ_SMGR01000001.1"/>
</dbReference>
<keyword evidence="3" id="KW-1185">Reference proteome</keyword>
<reference evidence="2 3" key="1">
    <citation type="submission" date="2019-03" db="EMBL/GenBank/DDBJ databases">
        <title>Genomic Encyclopedia of Archaeal and Bacterial Type Strains, Phase II (KMG-II): from individual species to whole genera.</title>
        <authorList>
            <person name="Goeker M."/>
        </authorList>
    </citation>
    <scope>NUCLEOTIDE SEQUENCE [LARGE SCALE GENOMIC DNA]</scope>
    <source>
        <strain evidence="2 3">DSM 26433</strain>
    </source>
</reference>
<evidence type="ECO:0000313" key="2">
    <source>
        <dbReference type="EMBL" id="TCL08222.1"/>
    </source>
</evidence>
<sequence length="72" mass="8257">MAYVANTNSVATTTEARGLSVLFSNLAEKWRQYRVYRTTFNELMSLSDRELADLGMSRSMIRRVAIEAAREH</sequence>
<organism evidence="2 3">
    <name type="scientific">Shimia isoporae</name>
    <dbReference type="NCBI Taxonomy" id="647720"/>
    <lineage>
        <taxon>Bacteria</taxon>
        <taxon>Pseudomonadati</taxon>
        <taxon>Pseudomonadota</taxon>
        <taxon>Alphaproteobacteria</taxon>
        <taxon>Rhodobacterales</taxon>
        <taxon>Roseobacteraceae</taxon>
    </lineage>
</organism>
<comment type="caution">
    <text evidence="2">The sequence shown here is derived from an EMBL/GenBank/DDBJ whole genome shotgun (WGS) entry which is preliminary data.</text>
</comment>
<dbReference type="OrthoDB" id="8244198at2"/>
<accession>A0A4R1NTC7</accession>
<evidence type="ECO:0000259" key="1">
    <source>
        <dbReference type="Pfam" id="PF06568"/>
    </source>
</evidence>
<dbReference type="Proteomes" id="UP000295673">
    <property type="component" value="Unassembled WGS sequence"/>
</dbReference>
<gene>
    <name evidence="2" type="ORF">BXY66_0255</name>
</gene>
<feature type="domain" description="YjiS-like" evidence="1">
    <location>
        <begin position="26"/>
        <end position="62"/>
    </location>
</feature>
<dbReference type="AlphaFoldDB" id="A0A4R1NTC7"/>
<proteinExistence type="predicted"/>
<evidence type="ECO:0000313" key="3">
    <source>
        <dbReference type="Proteomes" id="UP000295673"/>
    </source>
</evidence>
<protein>
    <submittedName>
        <fullName evidence="2">Uncharacterized protein YjiS (DUF1127 family)</fullName>
    </submittedName>
</protein>
<dbReference type="EMBL" id="SMGR01000001">
    <property type="protein sequence ID" value="TCL08222.1"/>
    <property type="molecule type" value="Genomic_DNA"/>
</dbReference>
<dbReference type="Pfam" id="PF06568">
    <property type="entry name" value="YjiS-like"/>
    <property type="match status" value="1"/>
</dbReference>
<name>A0A4R1NTC7_9RHOB</name>